<evidence type="ECO:0000313" key="6">
    <source>
        <dbReference type="EMBL" id="KAG2449746.1"/>
    </source>
</evidence>
<evidence type="ECO:0000256" key="3">
    <source>
        <dbReference type="ARBA" id="ARBA00022827"/>
    </source>
</evidence>
<comment type="caution">
    <text evidence="6">The sequence shown here is derived from an EMBL/GenBank/DDBJ whole genome shotgun (WGS) entry which is preliminary data.</text>
</comment>
<accession>A0A835WMN2</accession>
<keyword evidence="3" id="KW-0274">FAD</keyword>
<keyword evidence="2" id="KW-0285">Flavoprotein</keyword>
<dbReference type="Pfam" id="PF01494">
    <property type="entry name" value="FAD_binding_3"/>
    <property type="match status" value="1"/>
</dbReference>
<protein>
    <recommendedName>
        <fullName evidence="5">FAD-binding domain-containing protein</fullName>
    </recommendedName>
</protein>
<evidence type="ECO:0000259" key="5">
    <source>
        <dbReference type="Pfam" id="PF01494"/>
    </source>
</evidence>
<evidence type="ECO:0000256" key="1">
    <source>
        <dbReference type="ARBA" id="ARBA00001974"/>
    </source>
</evidence>
<keyword evidence="7" id="KW-1185">Reference proteome</keyword>
<dbReference type="GO" id="GO:0071949">
    <property type="term" value="F:FAD binding"/>
    <property type="evidence" value="ECO:0007669"/>
    <property type="project" value="InterPro"/>
</dbReference>
<dbReference type="PRINTS" id="PR00420">
    <property type="entry name" value="RNGMNOXGNASE"/>
</dbReference>
<dbReference type="GO" id="GO:0016491">
    <property type="term" value="F:oxidoreductase activity"/>
    <property type="evidence" value="ECO:0007669"/>
    <property type="project" value="UniProtKB-KW"/>
</dbReference>
<dbReference type="EMBL" id="JAEHOD010000013">
    <property type="protein sequence ID" value="KAG2449746.1"/>
    <property type="molecule type" value="Genomic_DNA"/>
</dbReference>
<dbReference type="AlphaFoldDB" id="A0A835WMN2"/>
<sequence length="581" mass="61518">MATAEDGVCRVDVAIVGGGPAGLATALALRRVLEPGVTIAVYESRLPGDTGSGLEMAKNGLRALEAISPKLLHSFYEAGDYQLCFNHHHEETGELVSSFNLQPMCAAQRAAGALPPLKMRWWYITRVLEQALPEGILRYGHKLVECVELAEECRAASVSPAGEAADAPAAAPESAVDGYRYQLSFRHAAPSEETDTGLATADHGTAATAVTTVMAKWLVGADGGYSRVRRTVGDGRAPTFLGTFSWWGSATEAQLAAAGADWPLPLRGPRQPITRNATYMPPGNRLSTTGARNLLTFRTPPCEGPGAVDGDEGAGRDVALWYMESQSAAMAAEGVDPSPEGPILRHAAADGGAVALARALRMASHLPPDVRAFIAATPPQRVLEKALHSHPLDQQEHSSWTNGRGLVLVGDAVHASGRPDGQGGNLAFEDAACLAAHVRRHGLGQQAFDAFAAARRPRVTAIRGDCKPPFAVRKALVDGSMFEPLWGPQDLPSKAELEGELLPELGASQNAEEAGHGHSSAGTISEELKRKVLAWSLRRCWAIADRRTGGLMLAVPAAEQVVETEQKVQPEKQAMTASVRA</sequence>
<dbReference type="OrthoDB" id="531840at2759"/>
<reference evidence="6" key="1">
    <citation type="journal article" date="2020" name="bioRxiv">
        <title>Comparative genomics of Chlamydomonas.</title>
        <authorList>
            <person name="Craig R.J."/>
            <person name="Hasan A.R."/>
            <person name="Ness R.W."/>
            <person name="Keightley P.D."/>
        </authorList>
    </citation>
    <scope>NUCLEOTIDE SEQUENCE</scope>
    <source>
        <strain evidence="6">CCAP 11/173</strain>
    </source>
</reference>
<dbReference type="SUPFAM" id="SSF51905">
    <property type="entry name" value="FAD/NAD(P)-binding domain"/>
    <property type="match status" value="1"/>
</dbReference>
<feature type="domain" description="FAD-binding" evidence="5">
    <location>
        <begin position="10"/>
        <end position="235"/>
    </location>
</feature>
<dbReference type="PANTHER" id="PTHR46496:SF1">
    <property type="entry name" value="ZEAXANTHIN EPOXIDASE, CHLOROPLASTIC"/>
    <property type="match status" value="1"/>
</dbReference>
<evidence type="ECO:0000256" key="4">
    <source>
        <dbReference type="ARBA" id="ARBA00023002"/>
    </source>
</evidence>
<evidence type="ECO:0000256" key="2">
    <source>
        <dbReference type="ARBA" id="ARBA00022630"/>
    </source>
</evidence>
<dbReference type="InterPro" id="IPR036188">
    <property type="entry name" value="FAD/NAD-bd_sf"/>
</dbReference>
<comment type="cofactor">
    <cofactor evidence="1">
        <name>FAD</name>
        <dbReference type="ChEBI" id="CHEBI:57692"/>
    </cofactor>
</comment>
<name>A0A835WMN2_9CHLO</name>
<dbReference type="InterPro" id="IPR002938">
    <property type="entry name" value="FAD-bd"/>
</dbReference>
<keyword evidence="4" id="KW-0560">Oxidoreductase</keyword>
<dbReference type="Gene3D" id="3.30.9.10">
    <property type="entry name" value="D-Amino Acid Oxidase, subunit A, domain 2"/>
    <property type="match status" value="1"/>
</dbReference>
<proteinExistence type="predicted"/>
<organism evidence="6 7">
    <name type="scientific">Chlamydomonas schloesseri</name>
    <dbReference type="NCBI Taxonomy" id="2026947"/>
    <lineage>
        <taxon>Eukaryota</taxon>
        <taxon>Viridiplantae</taxon>
        <taxon>Chlorophyta</taxon>
        <taxon>core chlorophytes</taxon>
        <taxon>Chlorophyceae</taxon>
        <taxon>CS clade</taxon>
        <taxon>Chlamydomonadales</taxon>
        <taxon>Chlamydomonadaceae</taxon>
        <taxon>Chlamydomonas</taxon>
    </lineage>
</organism>
<gene>
    <name evidence="6" type="ORF">HYH02_005271</name>
</gene>
<dbReference type="Proteomes" id="UP000613740">
    <property type="component" value="Unassembled WGS sequence"/>
</dbReference>
<evidence type="ECO:0000313" key="7">
    <source>
        <dbReference type="Proteomes" id="UP000613740"/>
    </source>
</evidence>
<dbReference type="Gene3D" id="3.50.50.60">
    <property type="entry name" value="FAD/NAD(P)-binding domain"/>
    <property type="match status" value="3"/>
</dbReference>
<dbReference type="PANTHER" id="PTHR46496">
    <property type="match status" value="1"/>
</dbReference>